<dbReference type="AlphaFoldDB" id="A0A931N7B1"/>
<keyword evidence="3" id="KW-1185">Reference proteome</keyword>
<keyword evidence="1" id="KW-0472">Membrane</keyword>
<evidence type="ECO:0000256" key="1">
    <source>
        <dbReference type="SAM" id="Phobius"/>
    </source>
</evidence>
<name>A0A931N7B1_9NOCA</name>
<proteinExistence type="predicted"/>
<dbReference type="Proteomes" id="UP000655751">
    <property type="component" value="Unassembled WGS sequence"/>
</dbReference>
<dbReference type="PROSITE" id="PS51257">
    <property type="entry name" value="PROKAR_LIPOPROTEIN"/>
    <property type="match status" value="1"/>
</dbReference>
<keyword evidence="1" id="KW-0812">Transmembrane</keyword>
<gene>
    <name evidence="2" type="ORF">IT779_35530</name>
</gene>
<comment type="caution">
    <text evidence="2">The sequence shown here is derived from an EMBL/GenBank/DDBJ whole genome shotgun (WGS) entry which is preliminary data.</text>
</comment>
<accession>A0A931N7B1</accession>
<dbReference type="EMBL" id="JADMLG010000026">
    <property type="protein sequence ID" value="MBH0781597.1"/>
    <property type="molecule type" value="Genomic_DNA"/>
</dbReference>
<reference evidence="2" key="1">
    <citation type="submission" date="2020-11" db="EMBL/GenBank/DDBJ databases">
        <title>Nocardia NEAU-351.nov., a novel actinomycete isolated from the cow dung.</title>
        <authorList>
            <person name="Zhang X."/>
        </authorList>
    </citation>
    <scope>NUCLEOTIDE SEQUENCE</scope>
    <source>
        <strain evidence="2">NEAU-351</strain>
    </source>
</reference>
<evidence type="ECO:0000313" key="2">
    <source>
        <dbReference type="EMBL" id="MBH0781597.1"/>
    </source>
</evidence>
<organism evidence="2 3">
    <name type="scientific">Nocardia bovistercoris</name>
    <dbReference type="NCBI Taxonomy" id="2785916"/>
    <lineage>
        <taxon>Bacteria</taxon>
        <taxon>Bacillati</taxon>
        <taxon>Actinomycetota</taxon>
        <taxon>Actinomycetes</taxon>
        <taxon>Mycobacteriales</taxon>
        <taxon>Nocardiaceae</taxon>
        <taxon>Nocardia</taxon>
    </lineage>
</organism>
<evidence type="ECO:0000313" key="3">
    <source>
        <dbReference type="Proteomes" id="UP000655751"/>
    </source>
</evidence>
<feature type="transmembrane region" description="Helical" evidence="1">
    <location>
        <begin position="12"/>
        <end position="36"/>
    </location>
</feature>
<sequence length="65" mass="6458">MADTDERPTRIAGVEVGTAVLSSVSCLAFAIAVAALTGSAGLTLLAVSSLLVGIMVALSILPSER</sequence>
<keyword evidence="1" id="KW-1133">Transmembrane helix</keyword>
<protein>
    <submittedName>
        <fullName evidence="2">Uncharacterized protein</fullName>
    </submittedName>
</protein>
<feature type="transmembrane region" description="Helical" evidence="1">
    <location>
        <begin position="42"/>
        <end position="61"/>
    </location>
</feature>
<dbReference type="RefSeq" id="WP_196153877.1">
    <property type="nucleotide sequence ID" value="NZ_JADMLG010000026.1"/>
</dbReference>